<feature type="transmembrane region" description="Helical" evidence="7">
    <location>
        <begin position="320"/>
        <end position="342"/>
    </location>
</feature>
<dbReference type="GO" id="GO:0016020">
    <property type="term" value="C:membrane"/>
    <property type="evidence" value="ECO:0007669"/>
    <property type="project" value="UniProtKB-SubCell"/>
</dbReference>
<dbReference type="PRINTS" id="PR00119">
    <property type="entry name" value="CATATPASE"/>
</dbReference>
<feature type="transmembrane region" description="Helical" evidence="7">
    <location>
        <begin position="354"/>
        <end position="377"/>
    </location>
</feature>
<feature type="transmembrane region" description="Helical" evidence="7">
    <location>
        <begin position="389"/>
        <end position="409"/>
    </location>
</feature>
<evidence type="ECO:0000256" key="4">
    <source>
        <dbReference type="ARBA" id="ARBA00022967"/>
    </source>
</evidence>
<name>A0A8H8BSK8_9HELO</name>
<evidence type="ECO:0000313" key="11">
    <source>
        <dbReference type="Proteomes" id="UP000664132"/>
    </source>
</evidence>
<dbReference type="NCBIfam" id="TIGR01525">
    <property type="entry name" value="ATPase-IB_hvy"/>
    <property type="match status" value="1"/>
</dbReference>
<dbReference type="InterPro" id="IPR008250">
    <property type="entry name" value="ATPase_P-typ_transduc_dom_A_sf"/>
</dbReference>
<proteinExistence type="inferred from homology"/>
<dbReference type="Gene3D" id="3.40.1110.10">
    <property type="entry name" value="Calcium-transporting ATPase, cytoplasmic domain N"/>
    <property type="match status" value="1"/>
</dbReference>
<keyword evidence="11" id="KW-1185">Reference proteome</keyword>
<dbReference type="Proteomes" id="UP000664132">
    <property type="component" value="Unassembled WGS sequence"/>
</dbReference>
<organism evidence="10 11">
    <name type="scientific">Cadophora malorum</name>
    <dbReference type="NCBI Taxonomy" id="108018"/>
    <lineage>
        <taxon>Eukaryota</taxon>
        <taxon>Fungi</taxon>
        <taxon>Dikarya</taxon>
        <taxon>Ascomycota</taxon>
        <taxon>Pezizomycotina</taxon>
        <taxon>Leotiomycetes</taxon>
        <taxon>Helotiales</taxon>
        <taxon>Ploettnerulaceae</taxon>
        <taxon>Cadophora</taxon>
    </lineage>
</organism>
<comment type="subcellular location">
    <subcellularLocation>
        <location evidence="1 7">Membrane</location>
    </subcellularLocation>
</comment>
<dbReference type="SUPFAM" id="SSF55008">
    <property type="entry name" value="HMA, heavy metal-associated domain"/>
    <property type="match status" value="1"/>
</dbReference>
<dbReference type="Gene3D" id="3.30.70.100">
    <property type="match status" value="1"/>
</dbReference>
<evidence type="ECO:0000256" key="8">
    <source>
        <dbReference type="SAM" id="MobiDB-lite"/>
    </source>
</evidence>
<keyword evidence="7" id="KW-0547">Nucleotide-binding</keyword>
<dbReference type="InterPro" id="IPR023214">
    <property type="entry name" value="HAD_sf"/>
</dbReference>
<dbReference type="OrthoDB" id="432719at2759"/>
<comment type="caution">
    <text evidence="10">The sequence shown here is derived from an EMBL/GenBank/DDBJ whole genome shotgun (WGS) entry which is preliminary data.</text>
</comment>
<dbReference type="InterPro" id="IPR059000">
    <property type="entry name" value="ATPase_P-type_domA"/>
</dbReference>
<dbReference type="InterPro" id="IPR036163">
    <property type="entry name" value="HMA_dom_sf"/>
</dbReference>
<feature type="transmembrane region" description="Helical" evidence="7">
    <location>
        <begin position="542"/>
        <end position="564"/>
    </location>
</feature>
<evidence type="ECO:0000256" key="2">
    <source>
        <dbReference type="ARBA" id="ARBA00022692"/>
    </source>
</evidence>
<dbReference type="GO" id="GO:0046872">
    <property type="term" value="F:metal ion binding"/>
    <property type="evidence" value="ECO:0007669"/>
    <property type="project" value="UniProtKB-KW"/>
</dbReference>
<dbReference type="GO" id="GO:0016887">
    <property type="term" value="F:ATP hydrolysis activity"/>
    <property type="evidence" value="ECO:0007669"/>
    <property type="project" value="InterPro"/>
</dbReference>
<comment type="similarity">
    <text evidence="7">Belongs to the cation transport ATPase (P-type) (TC 3.A.3) family. Type IB subfamily.</text>
</comment>
<dbReference type="InterPro" id="IPR027256">
    <property type="entry name" value="P-typ_ATPase_IB"/>
</dbReference>
<dbReference type="GO" id="GO:0005524">
    <property type="term" value="F:ATP binding"/>
    <property type="evidence" value="ECO:0007669"/>
    <property type="project" value="UniProtKB-UniRule"/>
</dbReference>
<dbReference type="InterPro" id="IPR023299">
    <property type="entry name" value="ATPase_P-typ_cyto_dom_N"/>
</dbReference>
<dbReference type="EMBL" id="JAFJYH010000045">
    <property type="protein sequence ID" value="KAG4422676.1"/>
    <property type="molecule type" value="Genomic_DNA"/>
</dbReference>
<feature type="domain" description="HMA" evidence="9">
    <location>
        <begin position="142"/>
        <end position="210"/>
    </location>
</feature>
<dbReference type="Pfam" id="PF24534">
    <property type="entry name" value="HMA_PCA1"/>
    <property type="match status" value="1"/>
</dbReference>
<dbReference type="SUPFAM" id="SSF81665">
    <property type="entry name" value="Calcium ATPase, transmembrane domain M"/>
    <property type="match status" value="1"/>
</dbReference>
<evidence type="ECO:0000256" key="3">
    <source>
        <dbReference type="ARBA" id="ARBA00022723"/>
    </source>
</evidence>
<accession>A0A8H8BSK8</accession>
<dbReference type="InterPro" id="IPR001757">
    <property type="entry name" value="P_typ_ATPase"/>
</dbReference>
<dbReference type="PROSITE" id="PS00154">
    <property type="entry name" value="ATPASE_E1_E2"/>
    <property type="match status" value="1"/>
</dbReference>
<feature type="transmembrane region" description="Helical" evidence="7">
    <location>
        <begin position="293"/>
        <end position="314"/>
    </location>
</feature>
<keyword evidence="7" id="KW-0067">ATP-binding</keyword>
<dbReference type="InterPro" id="IPR017969">
    <property type="entry name" value="Heavy-metal-associated_CS"/>
</dbReference>
<dbReference type="InterPro" id="IPR006121">
    <property type="entry name" value="HMA_dom"/>
</dbReference>
<evidence type="ECO:0000256" key="1">
    <source>
        <dbReference type="ARBA" id="ARBA00004370"/>
    </source>
</evidence>
<dbReference type="PANTHER" id="PTHR46594:SF4">
    <property type="entry name" value="P-TYPE CATION-TRANSPORTING ATPASE"/>
    <property type="match status" value="1"/>
</dbReference>
<dbReference type="SUPFAM" id="SSF56784">
    <property type="entry name" value="HAD-like"/>
    <property type="match status" value="1"/>
</dbReference>
<dbReference type="Gene3D" id="3.40.50.1000">
    <property type="entry name" value="HAD superfamily/HAD-like"/>
    <property type="match status" value="1"/>
</dbReference>
<keyword evidence="3 7" id="KW-0479">Metal-binding</keyword>
<evidence type="ECO:0000313" key="10">
    <source>
        <dbReference type="EMBL" id="KAG4422676.1"/>
    </source>
</evidence>
<protein>
    <recommendedName>
        <fullName evidence="9">HMA domain-containing protein</fullName>
    </recommendedName>
</protein>
<dbReference type="InterPro" id="IPR018303">
    <property type="entry name" value="ATPase_P-typ_P_site"/>
</dbReference>
<dbReference type="PROSITE" id="PS50846">
    <property type="entry name" value="HMA_2"/>
    <property type="match status" value="1"/>
</dbReference>
<feature type="region of interest" description="Disordered" evidence="8">
    <location>
        <begin position="1"/>
        <end position="60"/>
    </location>
</feature>
<dbReference type="AlphaFoldDB" id="A0A8H8BSK8"/>
<dbReference type="Gene3D" id="2.70.150.10">
    <property type="entry name" value="Calcium-transporting ATPase, cytoplasmic transduction domain A"/>
    <property type="match status" value="1"/>
</dbReference>
<dbReference type="Pfam" id="PF00403">
    <property type="entry name" value="HMA"/>
    <property type="match status" value="1"/>
</dbReference>
<sequence length="939" mass="101239">MPLCCCSTSPNTHESQWAEESRRDDSFTETEEAQELSGSSTQKQKGFSHHRHGQQKAPSKICGCAPQLKHKKSRCSDVSEKTPGSTSSKPLACSDNMCCVRKLAGHPLEETETDSQTEDIKPGHKSTSTIIQIENASPCQFQSFVIKVQGMTCTGCESSLRKVLDSMEAISNIKISLLLGQAEFRLKTSESLNGSNVLDVIEQKTGFSCTKVVNVGEELDLMLPAGVSKLEGPWPPGMTSMKSIGREKVRISYMPKVVGARNLLDHPFFHAAQFAPAPTSRLVASGRAEAYKIFLLTVAAAILTMPVLVLAYTNLPGHEIIYGGVSLVLATIVQLLAHGFYIKAYRTLRYSHMVEMDMLIVLSTSTAYVYSVIAFAFMVGGKRLSTGDYFETSTLLVTLVLLGRTAAAYSRQKAVESISIQSLQVQTAIILDAKNPDSEETIDCRLLQYGDIFKVLPDTLIVTDGVILEGETEVDEYLITGESTLLSKRPGMPVIAGSINHSGKLLVELTRLPSENTIRAIGTMVDEAKSSKAKVQELADRVASYFTPIIIGITALVFAVWVAIGISIRRNSTSTACINAMTYAISTLIVSCPCAIGLAVPMVLVIAGGVGARYGLIFKSAGSIEIGRKTTHVIFDKTGTLTQGNPSVVDHSYLSDSEQIPALVMGLVGNSKHPVSSGVHNFLQEQGTEPFHLEHLISTPGKGVEATYNGDRIRGGSPQWLDVEGYPAIQALLQQNLTILCVEINGTLAAVFGLQDQLRPDALETILELQYRNISVSLLSGDNKQVVTTIGAQLGIPPQNIRSSCTPSQKAAFVKEQLSVPNSTIIFCGDGTNDAVALAQASIGLHINGGTDVAQSAADAVLMNTSLKRIITLIDMSKAFHRRVVYNFVWSFVYNLFAILLAGGAFPRARIPPAYAGLGELVSVLPVVAVAMQLRCKKF</sequence>
<dbReference type="Pfam" id="PF00702">
    <property type="entry name" value="Hydrolase"/>
    <property type="match status" value="1"/>
</dbReference>
<feature type="compositionally biased region" description="Polar residues" evidence="8">
    <location>
        <begin position="36"/>
        <end position="45"/>
    </location>
</feature>
<evidence type="ECO:0000256" key="5">
    <source>
        <dbReference type="ARBA" id="ARBA00022989"/>
    </source>
</evidence>
<dbReference type="PANTHER" id="PTHR46594">
    <property type="entry name" value="P-TYPE CATION-TRANSPORTING ATPASE"/>
    <property type="match status" value="1"/>
</dbReference>
<keyword evidence="2 7" id="KW-0812">Transmembrane</keyword>
<dbReference type="PROSITE" id="PS01047">
    <property type="entry name" value="HMA_1"/>
    <property type="match status" value="1"/>
</dbReference>
<dbReference type="NCBIfam" id="TIGR01494">
    <property type="entry name" value="ATPase_P-type"/>
    <property type="match status" value="1"/>
</dbReference>
<dbReference type="CDD" id="cd00371">
    <property type="entry name" value="HMA"/>
    <property type="match status" value="1"/>
</dbReference>
<dbReference type="InterPro" id="IPR056236">
    <property type="entry name" value="HMA_PCA1"/>
</dbReference>
<keyword evidence="5 7" id="KW-1133">Transmembrane helix</keyword>
<dbReference type="InterPro" id="IPR023298">
    <property type="entry name" value="ATPase_P-typ_TM_dom_sf"/>
</dbReference>
<dbReference type="InterPro" id="IPR036412">
    <property type="entry name" value="HAD-like_sf"/>
</dbReference>
<dbReference type="GO" id="GO:0019829">
    <property type="term" value="F:ATPase-coupled monoatomic cation transmembrane transporter activity"/>
    <property type="evidence" value="ECO:0007669"/>
    <property type="project" value="InterPro"/>
</dbReference>
<feature type="transmembrane region" description="Helical" evidence="7">
    <location>
        <begin position="914"/>
        <end position="934"/>
    </location>
</feature>
<evidence type="ECO:0000256" key="6">
    <source>
        <dbReference type="ARBA" id="ARBA00023136"/>
    </source>
</evidence>
<feature type="transmembrane region" description="Helical" evidence="7">
    <location>
        <begin position="884"/>
        <end position="902"/>
    </location>
</feature>
<dbReference type="Pfam" id="PF00122">
    <property type="entry name" value="E1-E2_ATPase"/>
    <property type="match status" value="1"/>
</dbReference>
<feature type="transmembrane region" description="Helical" evidence="7">
    <location>
        <begin position="584"/>
        <end position="610"/>
    </location>
</feature>
<reference evidence="10" key="1">
    <citation type="submission" date="2021-02" db="EMBL/GenBank/DDBJ databases">
        <title>Genome sequence Cadophora malorum strain M34.</title>
        <authorList>
            <person name="Stefanovic E."/>
            <person name="Vu D."/>
            <person name="Scully C."/>
            <person name="Dijksterhuis J."/>
            <person name="Roader J."/>
            <person name="Houbraken J."/>
        </authorList>
    </citation>
    <scope>NUCLEOTIDE SEQUENCE</scope>
    <source>
        <strain evidence="10">M34</strain>
    </source>
</reference>
<dbReference type="SUPFAM" id="SSF81653">
    <property type="entry name" value="Calcium ATPase, transduction domain A"/>
    <property type="match status" value="1"/>
</dbReference>
<gene>
    <name evidence="10" type="ORF">IFR04_004154</name>
</gene>
<evidence type="ECO:0000259" key="9">
    <source>
        <dbReference type="PROSITE" id="PS50846"/>
    </source>
</evidence>
<evidence type="ECO:0000256" key="7">
    <source>
        <dbReference type="RuleBase" id="RU362081"/>
    </source>
</evidence>
<keyword evidence="6 7" id="KW-0472">Membrane</keyword>
<keyword evidence="4" id="KW-1278">Translocase</keyword>
<dbReference type="NCBIfam" id="TIGR01511">
    <property type="entry name" value="ATPase-IB1_Cu"/>
    <property type="match status" value="1"/>
</dbReference>